<gene>
    <name evidence="2" type="ORF">CY0110_17847</name>
</gene>
<protein>
    <submittedName>
        <fullName evidence="2">Uncharacterized protein</fullName>
    </submittedName>
</protein>
<evidence type="ECO:0000313" key="3">
    <source>
        <dbReference type="Proteomes" id="UP000003781"/>
    </source>
</evidence>
<organism evidence="2 3">
    <name type="scientific">Crocosphaera chwakensis CCY0110</name>
    <dbReference type="NCBI Taxonomy" id="391612"/>
    <lineage>
        <taxon>Bacteria</taxon>
        <taxon>Bacillati</taxon>
        <taxon>Cyanobacteriota</taxon>
        <taxon>Cyanophyceae</taxon>
        <taxon>Oscillatoriophycideae</taxon>
        <taxon>Chroococcales</taxon>
        <taxon>Aphanothecaceae</taxon>
        <taxon>Crocosphaera</taxon>
        <taxon>Crocosphaera chwakensis</taxon>
    </lineage>
</organism>
<dbReference type="PANTHER" id="PTHR48239:SF1">
    <property type="match status" value="1"/>
</dbReference>
<sequence>MANTKAWMALVNNPKAIRGNGTNKGTKNTSTATTNSSAKMFPKRRKLRERGLVKSSKILMGRRTGIGWT</sequence>
<dbReference type="EMBL" id="AAXW01000002">
    <property type="protein sequence ID" value="EAZ93683.1"/>
    <property type="molecule type" value="Genomic_DNA"/>
</dbReference>
<evidence type="ECO:0000256" key="1">
    <source>
        <dbReference type="SAM" id="MobiDB-lite"/>
    </source>
</evidence>
<dbReference type="AlphaFoldDB" id="A3IIQ1"/>
<feature type="region of interest" description="Disordered" evidence="1">
    <location>
        <begin position="12"/>
        <end position="45"/>
    </location>
</feature>
<name>A3IIQ1_9CHRO</name>
<reference evidence="2 3" key="1">
    <citation type="submission" date="2007-03" db="EMBL/GenBank/DDBJ databases">
        <authorList>
            <person name="Stal L."/>
            <person name="Ferriera S."/>
            <person name="Johnson J."/>
            <person name="Kravitz S."/>
            <person name="Beeson K."/>
            <person name="Sutton G."/>
            <person name="Rogers Y.-H."/>
            <person name="Friedman R."/>
            <person name="Frazier M."/>
            <person name="Venter J.C."/>
        </authorList>
    </citation>
    <scope>NUCLEOTIDE SEQUENCE [LARGE SCALE GENOMIC DNA]</scope>
    <source>
        <strain evidence="2 3">CCY0110</strain>
    </source>
</reference>
<dbReference type="Proteomes" id="UP000003781">
    <property type="component" value="Unassembled WGS sequence"/>
</dbReference>
<dbReference type="PANTHER" id="PTHR48239">
    <property type="match status" value="1"/>
</dbReference>
<feature type="compositionally biased region" description="Low complexity" evidence="1">
    <location>
        <begin position="19"/>
        <end position="39"/>
    </location>
</feature>
<comment type="caution">
    <text evidence="2">The sequence shown here is derived from an EMBL/GenBank/DDBJ whole genome shotgun (WGS) entry which is preliminary data.</text>
</comment>
<evidence type="ECO:0000313" key="2">
    <source>
        <dbReference type="EMBL" id="EAZ93683.1"/>
    </source>
</evidence>
<accession>A3IIQ1</accession>
<proteinExistence type="predicted"/>
<keyword evidence="3" id="KW-1185">Reference proteome</keyword>